<keyword evidence="1" id="KW-0175">Coiled coil</keyword>
<accession>A0A0U1KWW0</accession>
<name>A0A0U1KWW0_9FIRM</name>
<evidence type="ECO:0000256" key="1">
    <source>
        <dbReference type="SAM" id="Coils"/>
    </source>
</evidence>
<gene>
    <name evidence="2" type="ORF">SpAn4DRAFT_5002</name>
</gene>
<dbReference type="EMBL" id="CTRP01000006">
    <property type="protein sequence ID" value="CQR71940.1"/>
    <property type="molecule type" value="Genomic_DNA"/>
</dbReference>
<feature type="coiled-coil region" evidence="1">
    <location>
        <begin position="97"/>
        <end position="150"/>
    </location>
</feature>
<sequence>MANADGGNRPATTAEKAYYARVMKVAAGAVPAGPPGWGLVEKTKIEELKWVSPSVDQGYYLGADYHVVWQNAAGRKKAEDATVQELFDNSQKPDAERDKLLKELERISAELGRAVERGDQGRVQQLGEEADEVSRKIEALNNTQAEKEDEIGIRNRPHDTTLGIDVWVNTHITLPARAKALEPPVAGAQALRTEGEFLREKGWQEGCMYVFLGSFWADGVSQYLGQTPDLRLGLPPTQIQSIVVVVQADPARAQAVLRQIDWAALKGLLAN</sequence>
<keyword evidence="3" id="KW-1185">Reference proteome</keyword>
<dbReference type="AlphaFoldDB" id="A0A0U1KWW0"/>
<evidence type="ECO:0000313" key="2">
    <source>
        <dbReference type="EMBL" id="CQR71940.1"/>
    </source>
</evidence>
<reference evidence="3" key="1">
    <citation type="submission" date="2015-03" db="EMBL/GenBank/DDBJ databases">
        <authorList>
            <person name="Nijsse Bart"/>
        </authorList>
    </citation>
    <scope>NUCLEOTIDE SEQUENCE [LARGE SCALE GENOMIC DNA]</scope>
</reference>
<protein>
    <submittedName>
        <fullName evidence="2">Uncharacterized protein</fullName>
    </submittedName>
</protein>
<dbReference type="Proteomes" id="UP000049855">
    <property type="component" value="Unassembled WGS sequence"/>
</dbReference>
<proteinExistence type="predicted"/>
<evidence type="ECO:0000313" key="3">
    <source>
        <dbReference type="Proteomes" id="UP000049855"/>
    </source>
</evidence>
<organism evidence="2 3">
    <name type="scientific">Sporomusa ovata</name>
    <dbReference type="NCBI Taxonomy" id="2378"/>
    <lineage>
        <taxon>Bacteria</taxon>
        <taxon>Bacillati</taxon>
        <taxon>Bacillota</taxon>
        <taxon>Negativicutes</taxon>
        <taxon>Selenomonadales</taxon>
        <taxon>Sporomusaceae</taxon>
        <taxon>Sporomusa</taxon>
    </lineage>
</organism>